<dbReference type="AlphaFoldDB" id="A0A9X0QI89"/>
<accession>A0A9X0QI89</accession>
<sequence>MQFERISSVRIAPDNATVLKNLGLIADLAGTWRGSGFNLIARPNFEGNENLYLQLNQTHESLVIEPIGSSIPNRGFGQDDIELFGLTYLQKISDAHHGGALHIEPGIWVTQPATTYPPETSPAGTQIVARMGNIPHGNSLLAQGVATAFNGPPTLKSSSATYAFSAFPSFNSTPFPVPPAPGVPILNADGSSELLTVPVPPRFDEYNLAIADSATNPRTPFGTTEPPLPANIDGVAMQDVVNDPIRLLQAKIDDQVKKGYTFEGTALNIATQAKITFFQNANSSPTAVPLPPTVVVNVANGAGGAENILFLEGGEPTGAKGPNADTALVYATFWIEKVKHPQHGSFMQLQYVQNVILGFPILKALPTVVPIGWPHVSVATLRKSFN</sequence>
<evidence type="ECO:0000313" key="2">
    <source>
        <dbReference type="Proteomes" id="UP000535182"/>
    </source>
</evidence>
<comment type="caution">
    <text evidence="1">The sequence shown here is derived from an EMBL/GenBank/DDBJ whole genome shotgun (WGS) entry which is preliminary data.</text>
</comment>
<dbReference type="Proteomes" id="UP000535182">
    <property type="component" value="Unassembled WGS sequence"/>
</dbReference>
<dbReference type="InterPro" id="IPR047975">
    <property type="entry name" value="Heme_bind_FMP"/>
</dbReference>
<reference evidence="1 2" key="1">
    <citation type="submission" date="2020-08" db="EMBL/GenBank/DDBJ databases">
        <title>Genomic Encyclopedia of Type Strains, Phase IV (KMG-V): Genome sequencing to study the core and pangenomes of soil and plant-associated prokaryotes.</title>
        <authorList>
            <person name="Whitman W."/>
        </authorList>
    </citation>
    <scope>NUCLEOTIDE SEQUENCE [LARGE SCALE GENOMIC DNA]</scope>
    <source>
        <strain evidence="1 2">X5P2</strain>
    </source>
</reference>
<proteinExistence type="predicted"/>
<name>A0A9X0QI89_9BACT</name>
<protein>
    <submittedName>
        <fullName evidence="1">Uncharacterized protein</fullName>
    </submittedName>
</protein>
<dbReference type="EMBL" id="JACHEB010000012">
    <property type="protein sequence ID" value="MBB5330961.1"/>
    <property type="molecule type" value="Genomic_DNA"/>
</dbReference>
<dbReference type="NCBIfam" id="NF040572">
    <property type="entry name" value="heme_bind_FMP"/>
    <property type="match status" value="1"/>
</dbReference>
<evidence type="ECO:0000313" key="1">
    <source>
        <dbReference type="EMBL" id="MBB5330961.1"/>
    </source>
</evidence>
<keyword evidence="2" id="KW-1185">Reference proteome</keyword>
<dbReference type="RefSeq" id="WP_183980838.1">
    <property type="nucleotide sequence ID" value="NZ_JACHEB010000012.1"/>
</dbReference>
<organism evidence="1 2">
    <name type="scientific">Tunturiibacter gelidiferens</name>
    <dbReference type="NCBI Taxonomy" id="3069689"/>
    <lineage>
        <taxon>Bacteria</taxon>
        <taxon>Pseudomonadati</taxon>
        <taxon>Acidobacteriota</taxon>
        <taxon>Terriglobia</taxon>
        <taxon>Terriglobales</taxon>
        <taxon>Acidobacteriaceae</taxon>
        <taxon>Tunturiibacter</taxon>
    </lineage>
</organism>
<gene>
    <name evidence="1" type="ORF">HDF14_004598</name>
</gene>